<protein>
    <recommendedName>
        <fullName evidence="3">Guanylate cyclase domain-containing protein</fullName>
    </recommendedName>
</protein>
<dbReference type="EMBL" id="CP011253">
    <property type="protein sequence ID" value="ANJ87170.1"/>
    <property type="molecule type" value="Genomic_DNA"/>
</dbReference>
<organism evidence="1 2">
    <name type="scientific">Pandoraea oxalativorans</name>
    <dbReference type="NCBI Taxonomy" id="573737"/>
    <lineage>
        <taxon>Bacteria</taxon>
        <taxon>Pseudomonadati</taxon>
        <taxon>Pseudomonadota</taxon>
        <taxon>Betaproteobacteria</taxon>
        <taxon>Burkholderiales</taxon>
        <taxon>Burkholderiaceae</taxon>
        <taxon>Pandoraea</taxon>
    </lineage>
</organism>
<reference evidence="1" key="1">
    <citation type="submission" date="2016-06" db="EMBL/GenBank/DDBJ databases">
        <title>Pandoraea oxalativorans DSM 23570 Genome Sequencing.</title>
        <authorList>
            <person name="Ee R."/>
            <person name="Lim Y.-L."/>
            <person name="Yong D."/>
            <person name="Yin W.-F."/>
            <person name="Chan K.-G."/>
        </authorList>
    </citation>
    <scope>NUCLEOTIDE SEQUENCE</scope>
    <source>
        <strain evidence="1">DSM 23570</strain>
    </source>
</reference>
<evidence type="ECO:0000313" key="1">
    <source>
        <dbReference type="EMBL" id="ANJ87170.1"/>
    </source>
</evidence>
<evidence type="ECO:0008006" key="3">
    <source>
        <dbReference type="Google" id="ProtNLM"/>
    </source>
</evidence>
<keyword evidence="2" id="KW-1185">Reference proteome</keyword>
<evidence type="ECO:0000313" key="2">
    <source>
        <dbReference type="Proteomes" id="UP000035050"/>
    </source>
</evidence>
<dbReference type="OrthoDB" id="9181325at2"/>
<gene>
    <name evidence="1" type="ORF">MB84_31185</name>
</gene>
<dbReference type="Proteomes" id="UP000035050">
    <property type="component" value="Chromosome"/>
</dbReference>
<proteinExistence type="predicted"/>
<dbReference type="RefSeq" id="WP_052653466.1">
    <property type="nucleotide sequence ID" value="NZ_CP011253.3"/>
</dbReference>
<accession>A0A192B1J0</accession>
<name>A0A192B1J0_9BURK</name>
<dbReference type="KEGG" id="pox:MB84_31185"/>
<dbReference type="AlphaFoldDB" id="A0A192B1J0"/>
<sequence>MDENWSYGVVAFVDILGFSALVSSDSRSIRPKHLENLRSLLGKVSEAFPNLDLRAFSDSITIAAPLTSANVQALVESVTSLQQMLVQGGVLVRGAIALGKHFADEILVYSEALIRAYLLENDKAKFPRILLDQDLLDWYFHSSDTSVDGVESVRRMLLMDRDNQVFLNYLVPENLRAHLTVVERCNVGNLSSSVLEKIQWLGQYHNFIAEGLGGEHVLGGDALGGFREVVVSP</sequence>